<dbReference type="PANTHER" id="PTHR20905:SF1">
    <property type="entry name" value="AT07410P-RELATED"/>
    <property type="match status" value="1"/>
</dbReference>
<protein>
    <recommendedName>
        <fullName evidence="3">N-acetyltransferase domain-containing protein</fullName>
    </recommendedName>
</protein>
<dbReference type="SUPFAM" id="SSF55729">
    <property type="entry name" value="Acyl-CoA N-acyltransferases (Nat)"/>
    <property type="match status" value="1"/>
</dbReference>
<dbReference type="Proteomes" id="UP001232063">
    <property type="component" value="Unassembled WGS sequence"/>
</dbReference>
<dbReference type="RefSeq" id="WP_314510064.1">
    <property type="nucleotide sequence ID" value="NZ_JASJOU010000002.1"/>
</dbReference>
<dbReference type="AlphaFoldDB" id="A0AAE3QYT2"/>
<evidence type="ECO:0008006" key="3">
    <source>
        <dbReference type="Google" id="ProtNLM"/>
    </source>
</evidence>
<evidence type="ECO:0000313" key="2">
    <source>
        <dbReference type="Proteomes" id="UP001232063"/>
    </source>
</evidence>
<dbReference type="GO" id="GO:0008080">
    <property type="term" value="F:N-acetyltransferase activity"/>
    <property type="evidence" value="ECO:0007669"/>
    <property type="project" value="TreeGrafter"/>
</dbReference>
<proteinExistence type="predicted"/>
<dbReference type="PANTHER" id="PTHR20905">
    <property type="entry name" value="N-ACETYLTRANSFERASE-RELATED"/>
    <property type="match status" value="1"/>
</dbReference>
<evidence type="ECO:0000313" key="1">
    <source>
        <dbReference type="EMBL" id="MDJ1500534.1"/>
    </source>
</evidence>
<reference evidence="1" key="1">
    <citation type="submission" date="2023-05" db="EMBL/GenBank/DDBJ databases">
        <authorList>
            <person name="Zhang X."/>
        </authorList>
    </citation>
    <scope>NUCLEOTIDE SEQUENCE</scope>
    <source>
        <strain evidence="1">BD1B2-1</strain>
    </source>
</reference>
<dbReference type="InterPro" id="IPR016181">
    <property type="entry name" value="Acyl_CoA_acyltransferase"/>
</dbReference>
<keyword evidence="2" id="KW-1185">Reference proteome</keyword>
<organism evidence="1 2">
    <name type="scientific">Xanthocytophaga agilis</name>
    <dbReference type="NCBI Taxonomy" id="3048010"/>
    <lineage>
        <taxon>Bacteria</taxon>
        <taxon>Pseudomonadati</taxon>
        <taxon>Bacteroidota</taxon>
        <taxon>Cytophagia</taxon>
        <taxon>Cytophagales</taxon>
        <taxon>Rhodocytophagaceae</taxon>
        <taxon>Xanthocytophaga</taxon>
    </lineage>
</organism>
<comment type="caution">
    <text evidence="1">The sequence shown here is derived from an EMBL/GenBank/DDBJ whole genome shotgun (WGS) entry which is preliminary data.</text>
</comment>
<accession>A0AAE3QYT2</accession>
<name>A0AAE3QYT2_9BACT</name>
<dbReference type="EMBL" id="JASJOU010000002">
    <property type="protein sequence ID" value="MDJ1500534.1"/>
    <property type="molecule type" value="Genomic_DNA"/>
</dbReference>
<sequence>MLNAVYSSAPAQGTITFSVLTKDDVEGAVDCIASTFTYGEPMTKLLGISKKEFDHFAKLFVNKAVTDGLSVVAKDSVSGEVIGCLVCEDFITELPEGIETISEKFFPIFGLLEELTNKFKSQNVVEQGELYHLFMGGVRKEFAGKGIIDELTLEAEKLAQSKNFKGAIGEATGPISQHVYVNRFGYQPLDIVEYKDFLFEDTPVFADIQDCEKCQLIIKYFNN</sequence>
<dbReference type="Gene3D" id="3.40.630.30">
    <property type="match status" value="1"/>
</dbReference>
<gene>
    <name evidence="1" type="ORF">QNI22_07755</name>
</gene>